<dbReference type="Proteomes" id="UP000282957">
    <property type="component" value="Unassembled WGS sequence"/>
</dbReference>
<name>A0A437MN67_9PROT</name>
<keyword evidence="2" id="KW-1185">Reference proteome</keyword>
<comment type="caution">
    <text evidence="1">The sequence shown here is derived from an EMBL/GenBank/DDBJ whole genome shotgun (WGS) entry which is preliminary data.</text>
</comment>
<proteinExistence type="predicted"/>
<accession>A0A437MN67</accession>
<reference evidence="1 2" key="1">
    <citation type="submission" date="2019-01" db="EMBL/GenBank/DDBJ databases">
        <authorList>
            <person name="Chen W.-M."/>
        </authorList>
    </citation>
    <scope>NUCLEOTIDE SEQUENCE [LARGE SCALE GENOMIC DNA]</scope>
    <source>
        <strain evidence="1 2">CCP-6</strain>
    </source>
</reference>
<evidence type="ECO:0000313" key="1">
    <source>
        <dbReference type="EMBL" id="RVT99094.1"/>
    </source>
</evidence>
<sequence>MSDSILTVITPAPDRLLATAADVAAQLGLSNPPPGIGPLILRASDAIAGACNGRVFGRETVRETFRLSCPLKPLMLARDRVHAIASVVVDGTTLVEGADFEVDGPAGLLHRLSGDARCAWRAAKVVVEYSAGWLLPSQDDSDLPGDVRGICIDRAARAYLGQGEDLRIRSESAEGVGNVSYFDPDKLSTPELVALAPYHLYRL</sequence>
<gene>
    <name evidence="1" type="ORF">EOD42_03025</name>
</gene>
<evidence type="ECO:0000313" key="2">
    <source>
        <dbReference type="Proteomes" id="UP000282957"/>
    </source>
</evidence>
<dbReference type="EMBL" id="SACL01000001">
    <property type="protein sequence ID" value="RVT99094.1"/>
    <property type="molecule type" value="Genomic_DNA"/>
</dbReference>
<protein>
    <submittedName>
        <fullName evidence="1">Uncharacterized protein</fullName>
    </submittedName>
</protein>
<dbReference type="AlphaFoldDB" id="A0A437MN67"/>
<dbReference type="RefSeq" id="WP_127785769.1">
    <property type="nucleotide sequence ID" value="NZ_SACL01000001.1"/>
</dbReference>
<organism evidence="1 2">
    <name type="scientific">Rhodovarius crocodyli</name>
    <dbReference type="NCBI Taxonomy" id="1979269"/>
    <lineage>
        <taxon>Bacteria</taxon>
        <taxon>Pseudomonadati</taxon>
        <taxon>Pseudomonadota</taxon>
        <taxon>Alphaproteobacteria</taxon>
        <taxon>Acetobacterales</taxon>
        <taxon>Roseomonadaceae</taxon>
        <taxon>Rhodovarius</taxon>
    </lineage>
</organism>
<dbReference type="OrthoDB" id="8213325at2"/>